<reference evidence="2 3" key="1">
    <citation type="submission" date="2017-08" db="EMBL/GenBank/DDBJ databases">
        <title>Infants hospitalized years apart are colonized by the same room-sourced microbial strains.</title>
        <authorList>
            <person name="Brooks B."/>
            <person name="Olm M.R."/>
            <person name="Firek B.A."/>
            <person name="Baker R."/>
            <person name="Thomas B.C."/>
            <person name="Morowitz M.J."/>
            <person name="Banfield J.F."/>
        </authorList>
    </citation>
    <scope>NUCLEOTIDE SEQUENCE [LARGE SCALE GENOMIC DNA]</scope>
    <source>
        <strain evidence="2">S2_005_001_R1_22</strain>
    </source>
</reference>
<evidence type="ECO:0000256" key="1">
    <source>
        <dbReference type="SAM" id="Phobius"/>
    </source>
</evidence>
<feature type="transmembrane region" description="Helical" evidence="1">
    <location>
        <begin position="54"/>
        <end position="75"/>
    </location>
</feature>
<evidence type="ECO:0008006" key="4">
    <source>
        <dbReference type="Google" id="ProtNLM"/>
    </source>
</evidence>
<name>A0A2W5P7Y5_9SPHN</name>
<dbReference type="EMBL" id="QFQI01000002">
    <property type="protein sequence ID" value="PZQ61891.1"/>
    <property type="molecule type" value="Genomic_DNA"/>
</dbReference>
<accession>A0A2W5P7Y5</accession>
<evidence type="ECO:0000313" key="2">
    <source>
        <dbReference type="EMBL" id="PZQ61891.1"/>
    </source>
</evidence>
<feature type="transmembrane region" description="Helical" evidence="1">
    <location>
        <begin position="358"/>
        <end position="376"/>
    </location>
</feature>
<dbReference type="GO" id="GO:0005886">
    <property type="term" value="C:plasma membrane"/>
    <property type="evidence" value="ECO:0007669"/>
    <property type="project" value="InterPro"/>
</dbReference>
<keyword evidence="1" id="KW-0472">Membrane</keyword>
<feature type="transmembrane region" description="Helical" evidence="1">
    <location>
        <begin position="80"/>
        <end position="99"/>
    </location>
</feature>
<comment type="caution">
    <text evidence="2">The sequence shown here is derived from an EMBL/GenBank/DDBJ whole genome shotgun (WGS) entry which is preliminary data.</text>
</comment>
<feature type="transmembrane region" description="Helical" evidence="1">
    <location>
        <begin position="383"/>
        <end position="405"/>
    </location>
</feature>
<keyword evidence="1" id="KW-0812">Transmembrane</keyword>
<dbReference type="GO" id="GO:0022857">
    <property type="term" value="F:transmembrane transporter activity"/>
    <property type="evidence" value="ECO:0007669"/>
    <property type="project" value="InterPro"/>
</dbReference>
<feature type="transmembrane region" description="Helical" evidence="1">
    <location>
        <begin position="105"/>
        <end position="123"/>
    </location>
</feature>
<dbReference type="Proteomes" id="UP000249229">
    <property type="component" value="Unassembled WGS sequence"/>
</dbReference>
<feature type="transmembrane region" description="Helical" evidence="1">
    <location>
        <begin position="7"/>
        <end position="25"/>
    </location>
</feature>
<gene>
    <name evidence="2" type="ORF">DI544_04565</name>
</gene>
<sequence>MPQRQRWLFAAKLFVAAMIAYALSVRMGLGQNAWPIVTCCAIANPVSSSMRAKATYRLIGTVAAGLIALTLAGWFGHAPLLIVIATGIVATVAIMGAAAERTPRTYMFQLGVLTLCIILLFSIDRPDRIFENAVSRVTQIALGILCTVAVDCLAPVSVAPRAAAAAKQWIAHVRTWFATLTDPSAQDGSGNRATIIADLTRFSTMADQLRYDHAVPARTRRLAFALQHRILAIVPLLNAIERWAAILPDAARQRVLATAGPAPDDPDGSRYPHGWSGAVEAHARAKVREAGAELDRIAEIEAALEDGAPLSPALAAQVKGERPFPLLPDIGLMIESGLACALVFATLATIWWSTGWAQGGGMVLIGVVALAFTGTLDRADLAVAGMAKFMVLALLIAGLLTYVLLPLARDFAGFAAAIGVVLLPVAAWAATSPMATILLLTVFSNLNLGTFYNPLDFGAFLDAFAGSFAGIFVAFYGLLLARRLGEHAAVERLMRQGRSEIARLARGSDADGRRAFVEREVDRIGQLLGRSAIARDDRRVSELLAQLRVGVAIADLGAVAGVLDEPARARVRRIIATVGDAYGVDDARPALAETLDAEIAAIRRDDPPPSDHLLGLLLDLRLAVSDEATDRVDA</sequence>
<proteinExistence type="predicted"/>
<keyword evidence="1" id="KW-1133">Transmembrane helix</keyword>
<feature type="transmembrane region" description="Helical" evidence="1">
    <location>
        <begin position="332"/>
        <end position="352"/>
    </location>
</feature>
<evidence type="ECO:0000313" key="3">
    <source>
        <dbReference type="Proteomes" id="UP000249229"/>
    </source>
</evidence>
<dbReference type="Pfam" id="PF04632">
    <property type="entry name" value="FUSC"/>
    <property type="match status" value="1"/>
</dbReference>
<feature type="transmembrane region" description="Helical" evidence="1">
    <location>
        <begin position="461"/>
        <end position="481"/>
    </location>
</feature>
<organism evidence="2 3">
    <name type="scientific">Sphingomonas taxi</name>
    <dbReference type="NCBI Taxonomy" id="1549858"/>
    <lineage>
        <taxon>Bacteria</taxon>
        <taxon>Pseudomonadati</taxon>
        <taxon>Pseudomonadota</taxon>
        <taxon>Alphaproteobacteria</taxon>
        <taxon>Sphingomonadales</taxon>
        <taxon>Sphingomonadaceae</taxon>
        <taxon>Sphingomonas</taxon>
    </lineage>
</organism>
<dbReference type="InterPro" id="IPR006726">
    <property type="entry name" value="PHBA_efflux_AaeB/fusaric-R"/>
</dbReference>
<dbReference type="AlphaFoldDB" id="A0A2W5P7Y5"/>
<protein>
    <recommendedName>
        <fullName evidence="4">FUSC family protein</fullName>
    </recommendedName>
</protein>